<evidence type="ECO:0000313" key="2">
    <source>
        <dbReference type="EMBL" id="AUG57343.1"/>
    </source>
</evidence>
<reference evidence="2 3" key="1">
    <citation type="submission" date="2017-12" db="EMBL/GenBank/DDBJ databases">
        <title>Complete genome sequence of Herbivorax saccincola GGR1, a novel Cellulosome-producing hydrolytic bacterium in a thermophilic biogas plant, established by Illumina and Nanopore MinION sequencing.</title>
        <authorList>
            <person name="Pechtl A."/>
            <person name="Ruckert C."/>
            <person name="Koeck D.E."/>
            <person name="Maus I."/>
            <person name="Winkler A."/>
            <person name="Kalinowski J."/>
            <person name="Puhler A."/>
            <person name="Schwarz W.W."/>
            <person name="Zverlov V.V."/>
            <person name="Schluter A."/>
            <person name="Liebl W."/>
        </authorList>
    </citation>
    <scope>NUCLEOTIDE SEQUENCE [LARGE SCALE GENOMIC DNA]</scope>
    <source>
        <strain evidence="3">SR1</strain>
    </source>
</reference>
<evidence type="ECO:0000313" key="3">
    <source>
        <dbReference type="Proteomes" id="UP000233534"/>
    </source>
</evidence>
<name>A0A2K9EHC0_9FIRM</name>
<keyword evidence="3" id="KW-1185">Reference proteome</keyword>
<keyword evidence="1" id="KW-0812">Transmembrane</keyword>
<dbReference type="KEGG" id="hsc:HVS_07130"/>
<protein>
    <submittedName>
        <fullName evidence="2">Uncharacterized protein</fullName>
    </submittedName>
</protein>
<dbReference type="Gene3D" id="2.60.320.10">
    <property type="entry name" value="N-utilization substance G protein NusG, insert domain"/>
    <property type="match status" value="1"/>
</dbReference>
<keyword evidence="1" id="KW-1133">Transmembrane helix</keyword>
<dbReference type="RefSeq" id="WP_101300605.1">
    <property type="nucleotide sequence ID" value="NZ_CP025197.1"/>
</dbReference>
<dbReference type="InterPro" id="IPR038690">
    <property type="entry name" value="NusG_2_sf"/>
</dbReference>
<gene>
    <name evidence="2" type="ORF">HVS_07130</name>
</gene>
<dbReference type="Proteomes" id="UP000233534">
    <property type="component" value="Chromosome"/>
</dbReference>
<proteinExistence type="predicted"/>
<dbReference type="AlphaFoldDB" id="A0A2K9EHC0"/>
<organism evidence="2 3">
    <name type="scientific">Acetivibrio saccincola</name>
    <dbReference type="NCBI Taxonomy" id="1677857"/>
    <lineage>
        <taxon>Bacteria</taxon>
        <taxon>Bacillati</taxon>
        <taxon>Bacillota</taxon>
        <taxon>Clostridia</taxon>
        <taxon>Eubacteriales</taxon>
        <taxon>Oscillospiraceae</taxon>
        <taxon>Acetivibrio</taxon>
    </lineage>
</organism>
<accession>A0A2K9EHC0</accession>
<dbReference type="CDD" id="cd09846">
    <property type="entry name" value="DUF1312"/>
    <property type="match status" value="1"/>
</dbReference>
<evidence type="ECO:0000256" key="1">
    <source>
        <dbReference type="SAM" id="Phobius"/>
    </source>
</evidence>
<dbReference type="EMBL" id="CP025197">
    <property type="protein sequence ID" value="AUG57343.1"/>
    <property type="molecule type" value="Genomic_DNA"/>
</dbReference>
<keyword evidence="1" id="KW-0472">Membrane</keyword>
<sequence length="132" mass="14986">MFKKGDIIIYTAILAIILVSSIGVYYYRFDDKNDKKVAIIKQDNVVIEKVFIDDLNELKEIKLFGNDDVIIHAQNGRIRFYKSGCPDKVCVESGWISKKGEMAVCLPYRIIIKIEGTGDELNTGDEVDIITH</sequence>
<feature type="transmembrane region" description="Helical" evidence="1">
    <location>
        <begin position="7"/>
        <end position="27"/>
    </location>
</feature>
<dbReference type="Pfam" id="PF07009">
    <property type="entry name" value="NusG_II"/>
    <property type="match status" value="1"/>
</dbReference>